<name>A0A1H3IJI5_9PSED</name>
<dbReference type="RefSeq" id="WP_069788643.1">
    <property type="nucleotide sequence ID" value="NZ_FNOX01000003.1"/>
</dbReference>
<dbReference type="Proteomes" id="UP000182902">
    <property type="component" value="Unassembled WGS sequence"/>
</dbReference>
<protein>
    <recommendedName>
        <fullName evidence="3">DUF1320 domain-containing protein</fullName>
    </recommendedName>
</protein>
<dbReference type="InterPro" id="IPR009752">
    <property type="entry name" value="Phage_Mu_GpJ"/>
</dbReference>
<dbReference type="EMBL" id="FNOX01000003">
    <property type="protein sequence ID" value="SDY28003.1"/>
    <property type="molecule type" value="Genomic_DNA"/>
</dbReference>
<reference evidence="1 2" key="1">
    <citation type="submission" date="2016-10" db="EMBL/GenBank/DDBJ databases">
        <authorList>
            <person name="de Groot N.N."/>
        </authorList>
    </citation>
    <scope>NUCLEOTIDE SEQUENCE [LARGE SCALE GENOMIC DNA]</scope>
    <source>
        <strain evidence="1 2">ICMP 14252</strain>
    </source>
</reference>
<evidence type="ECO:0008006" key="3">
    <source>
        <dbReference type="Google" id="ProtNLM"/>
    </source>
</evidence>
<dbReference type="Pfam" id="PF07030">
    <property type="entry name" value="Phage_Mu_Gp36"/>
    <property type="match status" value="1"/>
</dbReference>
<sequence>MYANYLDYTLEFRNDQLPGDGEARIIKSIEKASRLADSYIRSAGLDAPISDAEAIEDIKGFVLDIARYYLWNENPTDEQRLRFEDARRWLEGLGTGRNRIRTATQESRKSGFHNVRLIRS</sequence>
<evidence type="ECO:0000313" key="1">
    <source>
        <dbReference type="EMBL" id="SDY28003.1"/>
    </source>
</evidence>
<organism evidence="1 2">
    <name type="scientific">Pseudomonas salomonii</name>
    <dbReference type="NCBI Taxonomy" id="191391"/>
    <lineage>
        <taxon>Bacteria</taxon>
        <taxon>Pseudomonadati</taxon>
        <taxon>Pseudomonadota</taxon>
        <taxon>Gammaproteobacteria</taxon>
        <taxon>Pseudomonadales</taxon>
        <taxon>Pseudomonadaceae</taxon>
        <taxon>Pseudomonas</taxon>
    </lineage>
</organism>
<dbReference type="AlphaFoldDB" id="A0A1H3IJI5"/>
<accession>A0A1H3IJI5</accession>
<proteinExistence type="predicted"/>
<gene>
    <name evidence="1" type="ORF">SAMN05216247_103284</name>
</gene>
<evidence type="ECO:0000313" key="2">
    <source>
        <dbReference type="Proteomes" id="UP000182902"/>
    </source>
</evidence>